<dbReference type="InterPro" id="IPR037523">
    <property type="entry name" value="VOC_core"/>
</dbReference>
<evidence type="ECO:0000313" key="2">
    <source>
        <dbReference type="EMBL" id="SVB21381.1"/>
    </source>
</evidence>
<dbReference type="Gene3D" id="3.10.180.10">
    <property type="entry name" value="2,3-Dihydroxybiphenyl 1,2-Dioxygenase, domain 1"/>
    <property type="match status" value="1"/>
</dbReference>
<dbReference type="CDD" id="cd06587">
    <property type="entry name" value="VOC"/>
    <property type="match status" value="1"/>
</dbReference>
<dbReference type="InterPro" id="IPR004360">
    <property type="entry name" value="Glyas_Fos-R_dOase_dom"/>
</dbReference>
<dbReference type="SUPFAM" id="SSF54593">
    <property type="entry name" value="Glyoxalase/Bleomycin resistance protein/Dihydroxybiphenyl dioxygenase"/>
    <property type="match status" value="1"/>
</dbReference>
<reference evidence="2" key="1">
    <citation type="submission" date="2018-05" db="EMBL/GenBank/DDBJ databases">
        <authorList>
            <person name="Lanie J.A."/>
            <person name="Ng W.-L."/>
            <person name="Kazmierczak K.M."/>
            <person name="Andrzejewski T.M."/>
            <person name="Davidsen T.M."/>
            <person name="Wayne K.J."/>
            <person name="Tettelin H."/>
            <person name="Glass J.I."/>
            <person name="Rusch D."/>
            <person name="Podicherti R."/>
            <person name="Tsui H.-C.T."/>
            <person name="Winkler M.E."/>
        </authorList>
    </citation>
    <scope>NUCLEOTIDE SEQUENCE</scope>
</reference>
<dbReference type="AlphaFoldDB" id="A0A382C6S4"/>
<protein>
    <recommendedName>
        <fullName evidence="1">VOC domain-containing protein</fullName>
    </recommendedName>
</protein>
<dbReference type="InterPro" id="IPR029068">
    <property type="entry name" value="Glyas_Bleomycin-R_OHBP_Dase"/>
</dbReference>
<organism evidence="2">
    <name type="scientific">marine metagenome</name>
    <dbReference type="NCBI Taxonomy" id="408172"/>
    <lineage>
        <taxon>unclassified sequences</taxon>
        <taxon>metagenomes</taxon>
        <taxon>ecological metagenomes</taxon>
    </lineage>
</organism>
<gene>
    <name evidence="2" type="ORF">METZ01_LOCUS174235</name>
</gene>
<dbReference type="Pfam" id="PF00903">
    <property type="entry name" value="Glyoxalase"/>
    <property type="match status" value="1"/>
</dbReference>
<feature type="domain" description="VOC" evidence="1">
    <location>
        <begin position="5"/>
        <end position="121"/>
    </location>
</feature>
<name>A0A382C6S4_9ZZZZ</name>
<accession>A0A382C6S4</accession>
<sequence length="131" mass="14912">MKFLGVDHIDMIVKDLAKSIEFYRKFGMHVEGTVDAGETVFLWNGDDDDPVRIELHKQKDGELLGIDHLSFLVDDPVQAQKEVEFLGGVEFLFEPFENQQSGRTISNSYDPDGVQIQMARQTGTGTYQNWE</sequence>
<dbReference type="EMBL" id="UINC01032922">
    <property type="protein sequence ID" value="SVB21381.1"/>
    <property type="molecule type" value="Genomic_DNA"/>
</dbReference>
<evidence type="ECO:0000259" key="1">
    <source>
        <dbReference type="PROSITE" id="PS51819"/>
    </source>
</evidence>
<dbReference type="PROSITE" id="PS51819">
    <property type="entry name" value="VOC"/>
    <property type="match status" value="1"/>
</dbReference>
<proteinExistence type="predicted"/>